<gene>
    <name evidence="2" type="ORF">EVAR_78593_1</name>
</gene>
<organism evidence="2 3">
    <name type="scientific">Eumeta variegata</name>
    <name type="common">Bagworm moth</name>
    <name type="synonym">Eumeta japonica</name>
    <dbReference type="NCBI Taxonomy" id="151549"/>
    <lineage>
        <taxon>Eukaryota</taxon>
        <taxon>Metazoa</taxon>
        <taxon>Ecdysozoa</taxon>
        <taxon>Arthropoda</taxon>
        <taxon>Hexapoda</taxon>
        <taxon>Insecta</taxon>
        <taxon>Pterygota</taxon>
        <taxon>Neoptera</taxon>
        <taxon>Endopterygota</taxon>
        <taxon>Lepidoptera</taxon>
        <taxon>Glossata</taxon>
        <taxon>Ditrysia</taxon>
        <taxon>Tineoidea</taxon>
        <taxon>Psychidae</taxon>
        <taxon>Oiketicinae</taxon>
        <taxon>Eumeta</taxon>
    </lineage>
</organism>
<feature type="region of interest" description="Disordered" evidence="1">
    <location>
        <begin position="1"/>
        <end position="33"/>
    </location>
</feature>
<comment type="caution">
    <text evidence="2">The sequence shown here is derived from an EMBL/GenBank/DDBJ whole genome shotgun (WGS) entry which is preliminary data.</text>
</comment>
<dbReference type="Proteomes" id="UP000299102">
    <property type="component" value="Unassembled WGS sequence"/>
</dbReference>
<reference evidence="2 3" key="1">
    <citation type="journal article" date="2019" name="Commun. Biol.">
        <title>The bagworm genome reveals a unique fibroin gene that provides high tensile strength.</title>
        <authorList>
            <person name="Kono N."/>
            <person name="Nakamura H."/>
            <person name="Ohtoshi R."/>
            <person name="Tomita M."/>
            <person name="Numata K."/>
            <person name="Arakawa K."/>
        </authorList>
    </citation>
    <scope>NUCLEOTIDE SEQUENCE [LARGE SCALE GENOMIC DNA]</scope>
</reference>
<evidence type="ECO:0000313" key="3">
    <source>
        <dbReference type="Proteomes" id="UP000299102"/>
    </source>
</evidence>
<name>A0A4C1U8I0_EUMVA</name>
<protein>
    <submittedName>
        <fullName evidence="2">Uncharacterized protein</fullName>
    </submittedName>
</protein>
<sequence length="150" mass="16433">MRAAGSPDGGGRSIDLKPPKRSSVSFANHKVPGSMRPRANRLGVFSPCQISSFAPYLEEHVSSLRPALDQRDKGLCTLVVIDDASIHRITFTKNDSFDSNGRFFIGRHETLMHTVSLARHRRRHAVGSKSPTGVGPASLMYSITHKTLPL</sequence>
<proteinExistence type="predicted"/>
<evidence type="ECO:0000313" key="2">
    <source>
        <dbReference type="EMBL" id="GBP22417.1"/>
    </source>
</evidence>
<evidence type="ECO:0000256" key="1">
    <source>
        <dbReference type="SAM" id="MobiDB-lite"/>
    </source>
</evidence>
<accession>A0A4C1U8I0</accession>
<dbReference type="AlphaFoldDB" id="A0A4C1U8I0"/>
<keyword evidence="3" id="KW-1185">Reference proteome</keyword>
<dbReference type="EMBL" id="BGZK01000140">
    <property type="protein sequence ID" value="GBP22417.1"/>
    <property type="molecule type" value="Genomic_DNA"/>
</dbReference>